<evidence type="ECO:0000313" key="1">
    <source>
        <dbReference type="EMBL" id="MFC6068130.1"/>
    </source>
</evidence>
<dbReference type="Proteomes" id="UP001596115">
    <property type="component" value="Unassembled WGS sequence"/>
</dbReference>
<evidence type="ECO:0000313" key="2">
    <source>
        <dbReference type="Proteomes" id="UP001596115"/>
    </source>
</evidence>
<proteinExistence type="predicted"/>
<dbReference type="RefSeq" id="WP_180838765.1">
    <property type="nucleotide sequence ID" value="NZ_JBFLAA010000001.1"/>
</dbReference>
<gene>
    <name evidence="1" type="ORF">ACFLLB_00940</name>
</gene>
<dbReference type="Pfam" id="PF03245">
    <property type="entry name" value="Phage_lysis"/>
    <property type="match status" value="1"/>
</dbReference>
<keyword evidence="2" id="KW-1185">Reference proteome</keyword>
<sequence length="168" mass="17986">MIRALIVTIALLLVLLLVAIAAALLYRGNALDAQARDATSQQRVTTLQSQLEDERSARDIEHTQAKAMAQIGDEHEIDREASASIPAAVVADVHSGNLRLRNDLATCHTARLSEAVSGAVERDASAQLRAEVAGDFVRVGRDADKHVRACQRSISALTGQRLSAETSP</sequence>
<comment type="caution">
    <text evidence="1">The sequence shown here is derived from an EMBL/GenBank/DDBJ whole genome shotgun (WGS) entry which is preliminary data.</text>
</comment>
<name>A0ABW1MW55_9GAMM</name>
<organism evidence="1 2">
    <name type="scientific">Stenotrophomonas geniculata</name>
    <dbReference type="NCBI Taxonomy" id="86188"/>
    <lineage>
        <taxon>Bacteria</taxon>
        <taxon>Pseudomonadati</taxon>
        <taxon>Pseudomonadota</taxon>
        <taxon>Gammaproteobacteria</taxon>
        <taxon>Lysobacterales</taxon>
        <taxon>Lysobacteraceae</taxon>
        <taxon>Stenotrophomonas</taxon>
    </lineage>
</organism>
<dbReference type="InterPro" id="IPR004929">
    <property type="entry name" value="I-spanin"/>
</dbReference>
<accession>A0ABW1MW55</accession>
<dbReference type="EMBL" id="JBHRFL010000001">
    <property type="protein sequence ID" value="MFC6068130.1"/>
    <property type="molecule type" value="Genomic_DNA"/>
</dbReference>
<reference evidence="1 2" key="1">
    <citation type="submission" date="2024-09" db="EMBL/GenBank/DDBJ databases">
        <title>Whole genome analysis of Stenotrophomonas geniculata MK-1, and its biological control impact on peanut foliage fungus diseases.</title>
        <authorList>
            <person name="Ahsan T."/>
        </authorList>
    </citation>
    <scope>NUCLEOTIDE SEQUENCE [LARGE SCALE GENOMIC DNA]</scope>
    <source>
        <strain evidence="1 2">MK-1</strain>
    </source>
</reference>
<protein>
    <submittedName>
        <fullName evidence="1">Lysis system i-spanin subunit Rz</fullName>
    </submittedName>
</protein>